<dbReference type="PANTHER" id="PTHR30602:SF12">
    <property type="entry name" value="AMINO-ACID ACETYLTRANSFERASE NAGS1, CHLOROPLASTIC-RELATED"/>
    <property type="match status" value="1"/>
</dbReference>
<proteinExistence type="inferred from homology"/>
<dbReference type="InterPro" id="IPR016181">
    <property type="entry name" value="Acyl_CoA_acyltransferase"/>
</dbReference>
<dbReference type="InterPro" id="IPR010167">
    <property type="entry name" value="NH2A_AcTrfase"/>
</dbReference>
<dbReference type="EMBL" id="MBDO02000023">
    <property type="protein sequence ID" value="RLN67451.1"/>
    <property type="molecule type" value="Genomic_DNA"/>
</dbReference>
<protein>
    <recommendedName>
        <fullName evidence="3">amino-acid N-acetyltransferase</fullName>
        <ecNumber evidence="3">2.3.1.1</ecNumber>
    </recommendedName>
</protein>
<dbReference type="InterPro" id="IPR001048">
    <property type="entry name" value="Asp/Glu/Uridylate_kinase"/>
</dbReference>
<comment type="catalytic activity">
    <reaction evidence="8">
        <text>L-glutamate + acetyl-CoA = N-acetyl-L-glutamate + CoA + H(+)</text>
        <dbReference type="Rhea" id="RHEA:24292"/>
        <dbReference type="ChEBI" id="CHEBI:15378"/>
        <dbReference type="ChEBI" id="CHEBI:29985"/>
        <dbReference type="ChEBI" id="CHEBI:44337"/>
        <dbReference type="ChEBI" id="CHEBI:57287"/>
        <dbReference type="ChEBI" id="CHEBI:57288"/>
        <dbReference type="EC" id="2.3.1.1"/>
    </reaction>
</comment>
<evidence type="ECO:0000256" key="3">
    <source>
        <dbReference type="ARBA" id="ARBA00012697"/>
    </source>
</evidence>
<dbReference type="Proteomes" id="UP000284657">
    <property type="component" value="Unassembled WGS sequence"/>
</dbReference>
<evidence type="ECO:0000256" key="8">
    <source>
        <dbReference type="ARBA" id="ARBA00048372"/>
    </source>
</evidence>
<dbReference type="Proteomes" id="UP000277300">
    <property type="component" value="Unassembled WGS sequence"/>
</dbReference>
<dbReference type="GO" id="GO:0004042">
    <property type="term" value="F:L-glutamate N-acetyltransferase activity"/>
    <property type="evidence" value="ECO:0007669"/>
    <property type="project" value="InterPro"/>
</dbReference>
<dbReference type="GO" id="GO:0005737">
    <property type="term" value="C:cytoplasm"/>
    <property type="evidence" value="ECO:0007669"/>
    <property type="project" value="InterPro"/>
</dbReference>
<evidence type="ECO:0000313" key="13">
    <source>
        <dbReference type="Proteomes" id="UP000284657"/>
    </source>
</evidence>
<dbReference type="CDD" id="cd04237">
    <property type="entry name" value="AAK_NAGS-ABP"/>
    <property type="match status" value="1"/>
</dbReference>
<dbReference type="CDD" id="cd04301">
    <property type="entry name" value="NAT_SF"/>
    <property type="match status" value="1"/>
</dbReference>
<evidence type="ECO:0000256" key="1">
    <source>
        <dbReference type="ARBA" id="ARBA00004925"/>
    </source>
</evidence>
<feature type="domain" description="N-acetyltransferase" evidence="9">
    <location>
        <begin position="408"/>
        <end position="543"/>
    </location>
</feature>
<dbReference type="SUPFAM" id="SSF55729">
    <property type="entry name" value="Acyl-CoA N-acyltransferases (Nat)"/>
    <property type="match status" value="1"/>
</dbReference>
<comment type="caution">
    <text evidence="11">The sequence shown here is derived from an EMBL/GenBank/DDBJ whole genome shotgun (WGS) entry which is preliminary data.</text>
</comment>
<dbReference type="Pfam" id="PF00583">
    <property type="entry name" value="Acetyltransf_1"/>
    <property type="match status" value="1"/>
</dbReference>
<comment type="pathway">
    <text evidence="1">Amino-acid biosynthesis; L-arginine biosynthesis; N(2)-acetyl-L-ornithine from L-glutamate: step 1/4.</text>
</comment>
<reference evidence="12 13" key="1">
    <citation type="submission" date="2018-07" db="EMBL/GenBank/DDBJ databases">
        <title>Genome sequencing of oomycete isolates from Chile give support for New Zealand origin for Phytophthora kernoviae and make available the first Nothophytophthora sp. genome.</title>
        <authorList>
            <person name="Studholme D.J."/>
            <person name="Sanfuentes E."/>
            <person name="Panda P."/>
            <person name="Hill R."/>
            <person name="Sambles C."/>
            <person name="Grant M."/>
            <person name="Williams N.M."/>
            <person name="Mcdougal R.L."/>
        </authorList>
    </citation>
    <scope>NUCLEOTIDE SEQUENCE [LARGE SCALE GENOMIC DNA]</scope>
    <source>
        <strain evidence="11">Chile6</strain>
        <strain evidence="10">Chile7</strain>
    </source>
</reference>
<evidence type="ECO:0000256" key="2">
    <source>
        <dbReference type="ARBA" id="ARBA00009145"/>
    </source>
</evidence>
<dbReference type="InterPro" id="IPR036393">
    <property type="entry name" value="AceGlu_kinase-like_sf"/>
</dbReference>
<gene>
    <name evidence="10" type="ORF">BBJ29_000366</name>
    <name evidence="11" type="ORF">BBP00_00001572</name>
</gene>
<evidence type="ECO:0000313" key="10">
    <source>
        <dbReference type="EMBL" id="RLN64202.1"/>
    </source>
</evidence>
<dbReference type="OrthoDB" id="438291at2759"/>
<dbReference type="InterPro" id="IPR000182">
    <property type="entry name" value="GNAT_dom"/>
</dbReference>
<dbReference type="Pfam" id="PF00696">
    <property type="entry name" value="AA_kinase"/>
    <property type="match status" value="1"/>
</dbReference>
<dbReference type="InterPro" id="IPR033719">
    <property type="entry name" value="NAGS_kin"/>
</dbReference>
<dbReference type="UniPathway" id="UPA00068">
    <property type="reaction ID" value="UER00106"/>
</dbReference>
<dbReference type="EMBL" id="MBAD02000681">
    <property type="protein sequence ID" value="RLN64202.1"/>
    <property type="molecule type" value="Genomic_DNA"/>
</dbReference>
<keyword evidence="7" id="KW-0012">Acyltransferase</keyword>
<dbReference type="EC" id="2.3.1.1" evidence="3"/>
<evidence type="ECO:0000256" key="7">
    <source>
        <dbReference type="ARBA" id="ARBA00023315"/>
    </source>
</evidence>
<dbReference type="Gene3D" id="3.40.1160.10">
    <property type="entry name" value="Acetylglutamate kinase-like"/>
    <property type="match status" value="1"/>
</dbReference>
<dbReference type="GO" id="GO:0006526">
    <property type="term" value="P:L-arginine biosynthetic process"/>
    <property type="evidence" value="ECO:0007669"/>
    <property type="project" value="UniProtKB-UniPathway"/>
</dbReference>
<accession>A0A3F2RZR0</accession>
<dbReference type="Gene3D" id="3.40.630.30">
    <property type="match status" value="1"/>
</dbReference>
<dbReference type="NCBIfam" id="NF003641">
    <property type="entry name" value="PRK05279.1"/>
    <property type="match status" value="1"/>
</dbReference>
<dbReference type="PROSITE" id="PS51186">
    <property type="entry name" value="GNAT"/>
    <property type="match status" value="1"/>
</dbReference>
<evidence type="ECO:0000259" key="9">
    <source>
        <dbReference type="PROSITE" id="PS51186"/>
    </source>
</evidence>
<comment type="similarity">
    <text evidence="2">Belongs to the acetyltransferase family. ArgA subfamily.</text>
</comment>
<evidence type="ECO:0000256" key="5">
    <source>
        <dbReference type="ARBA" id="ARBA00022605"/>
    </source>
</evidence>
<keyword evidence="6" id="KW-0808">Transferase</keyword>
<keyword evidence="4" id="KW-0055">Arginine biosynthesis</keyword>
<dbReference type="PANTHER" id="PTHR30602">
    <property type="entry name" value="AMINO-ACID ACETYLTRANSFERASE"/>
    <property type="match status" value="1"/>
</dbReference>
<dbReference type="NCBIfam" id="TIGR01890">
    <property type="entry name" value="N-Ac-Glu-synth"/>
    <property type="match status" value="1"/>
</dbReference>
<dbReference type="SUPFAM" id="SSF53633">
    <property type="entry name" value="Carbamate kinase-like"/>
    <property type="match status" value="1"/>
</dbReference>
<evidence type="ECO:0000313" key="12">
    <source>
        <dbReference type="Proteomes" id="UP000277300"/>
    </source>
</evidence>
<sequence>MGGSRSVANHRLAIMCQQGSHTSTLASLLLFSSASGRSRSSLGSLRVFTSARTPLQAAVPSTPTYEPLGGSHGSLTGHLKPTDDNQAPAFTDFLPIVPVECLRVQQGPAARDAAVGPSSFTAMFRDMSPYINFHRGTTIVIHLPGQLVESSLFGAVMHDIALLNTFGVKLVLVAGSRPQLNRQLALRKLSQRYDSGIRITGPMELQCAMDAAGSVRFQIESYLGRGIVNSPGRARTINISSGNFITAQPIGVRGGVDFKNTGEMRRLNVDKVRAALDDGDIVLISSIGYSASGEVFNCLSEQVASKCATQLESAKLVFMHNGEELIDSRSNSVVQTLVIEQAQQYVELARQNPNISGDFLLYLKESIRACVNGVKRSHLVSRHVDGGLLQELFTRDGEGLMITKHMYEGIRMAQTSDIVSVMRLIQPLLNDDVLVSRDQEQIESNVDSFTVVERDGAIIACCTLQPYENNFAEMGCVAVDPVYRNLGKGNALLGYIMRKASSMGVTKLFVMTTRTAHWFLERGFVEATVDDLPPSKRAKIDLKRKSKVYICDISTKRALDEKELLLQME</sequence>
<evidence type="ECO:0000313" key="11">
    <source>
        <dbReference type="EMBL" id="RLN67451.1"/>
    </source>
</evidence>
<name>A0A3F2RZR0_9STRA</name>
<organism evidence="11 12">
    <name type="scientific">Phytophthora kernoviae</name>
    <dbReference type="NCBI Taxonomy" id="325452"/>
    <lineage>
        <taxon>Eukaryota</taxon>
        <taxon>Sar</taxon>
        <taxon>Stramenopiles</taxon>
        <taxon>Oomycota</taxon>
        <taxon>Peronosporomycetes</taxon>
        <taxon>Peronosporales</taxon>
        <taxon>Peronosporaceae</taxon>
        <taxon>Phytophthora</taxon>
    </lineage>
</organism>
<evidence type="ECO:0000256" key="4">
    <source>
        <dbReference type="ARBA" id="ARBA00022571"/>
    </source>
</evidence>
<evidence type="ECO:0000256" key="6">
    <source>
        <dbReference type="ARBA" id="ARBA00022679"/>
    </source>
</evidence>
<dbReference type="HAMAP" id="MF_01105">
    <property type="entry name" value="N_acetyl_glu_synth"/>
    <property type="match status" value="1"/>
</dbReference>
<keyword evidence="5" id="KW-0028">Amino-acid biosynthesis</keyword>
<dbReference type="AlphaFoldDB" id="A0A3F2RZR0"/>